<keyword evidence="1" id="KW-0732">Signal</keyword>
<organism evidence="2 3">
    <name type="scientific">OM182 bacterium MED-G28</name>
    <dbReference type="NCBI Taxonomy" id="1986256"/>
    <lineage>
        <taxon>Bacteria</taxon>
        <taxon>Pseudomonadati</taxon>
        <taxon>Pseudomonadota</taxon>
        <taxon>Gammaproteobacteria</taxon>
        <taxon>OMG group</taxon>
        <taxon>OM182 clade</taxon>
    </lineage>
</organism>
<dbReference type="AlphaFoldDB" id="A0A2A5WDT6"/>
<dbReference type="PROSITE" id="PS51257">
    <property type="entry name" value="PROKAR_LIPOPROTEIN"/>
    <property type="match status" value="1"/>
</dbReference>
<evidence type="ECO:0000313" key="3">
    <source>
        <dbReference type="Proteomes" id="UP000219329"/>
    </source>
</evidence>
<comment type="caution">
    <text evidence="2">The sequence shown here is derived from an EMBL/GenBank/DDBJ whole genome shotgun (WGS) entry which is preliminary data.</text>
</comment>
<feature type="chain" id="PRO_5013105617" evidence="1">
    <location>
        <begin position="25"/>
        <end position="110"/>
    </location>
</feature>
<accession>A0A2A5WDT6</accession>
<evidence type="ECO:0000256" key="1">
    <source>
        <dbReference type="SAM" id="SignalP"/>
    </source>
</evidence>
<proteinExistence type="predicted"/>
<dbReference type="EMBL" id="NTJZ01000003">
    <property type="protein sequence ID" value="PDH34660.1"/>
    <property type="molecule type" value="Genomic_DNA"/>
</dbReference>
<protein>
    <submittedName>
        <fullName evidence="2">Uncharacterized protein</fullName>
    </submittedName>
</protein>
<evidence type="ECO:0000313" key="2">
    <source>
        <dbReference type="EMBL" id="PDH34660.1"/>
    </source>
</evidence>
<reference evidence="2 3" key="1">
    <citation type="submission" date="2017-08" db="EMBL/GenBank/DDBJ databases">
        <title>Fine stratification of microbial communities through a metagenomic profile of the photic zone.</title>
        <authorList>
            <person name="Haro-Moreno J.M."/>
            <person name="Lopez-Perez M."/>
            <person name="De La Torre J."/>
            <person name="Picazo A."/>
            <person name="Camacho A."/>
            <person name="Rodriguez-Valera F."/>
        </authorList>
    </citation>
    <scope>NUCLEOTIDE SEQUENCE [LARGE SCALE GENOMIC DNA]</scope>
    <source>
        <strain evidence="2">MED-G28</strain>
    </source>
</reference>
<sequence>MNSKFSMHSIKVCLAGLVFLVGLASCQVPEHAPFRKMTEEELLSYNAAVALADNVYCFEDVRTGSFIRKKYCMTLQEIIDQVNDHSYDIGLINYGGTPIFGGSNGGIGID</sequence>
<name>A0A2A5WDT6_9GAMM</name>
<gene>
    <name evidence="2" type="ORF">CNF02_04710</name>
</gene>
<dbReference type="Proteomes" id="UP000219329">
    <property type="component" value="Unassembled WGS sequence"/>
</dbReference>
<feature type="signal peptide" evidence="1">
    <location>
        <begin position="1"/>
        <end position="24"/>
    </location>
</feature>